<evidence type="ECO:0000313" key="3">
    <source>
        <dbReference type="Proteomes" id="UP000288805"/>
    </source>
</evidence>
<dbReference type="AlphaFoldDB" id="A0A438I3G1"/>
<feature type="compositionally biased region" description="Basic and acidic residues" evidence="1">
    <location>
        <begin position="213"/>
        <end position="226"/>
    </location>
</feature>
<evidence type="ECO:0008006" key="4">
    <source>
        <dbReference type="Google" id="ProtNLM"/>
    </source>
</evidence>
<evidence type="ECO:0000256" key="1">
    <source>
        <dbReference type="SAM" id="MobiDB-lite"/>
    </source>
</evidence>
<dbReference type="EMBL" id="QGNW01000148">
    <property type="protein sequence ID" value="RVW91222.1"/>
    <property type="molecule type" value="Genomic_DNA"/>
</dbReference>
<evidence type="ECO:0000313" key="2">
    <source>
        <dbReference type="EMBL" id="RVW91222.1"/>
    </source>
</evidence>
<feature type="region of interest" description="Disordered" evidence="1">
    <location>
        <begin position="191"/>
        <end position="226"/>
    </location>
</feature>
<protein>
    <recommendedName>
        <fullName evidence="4">Reverse transcriptase Ty1/copia-type domain-containing protein</fullName>
    </recommendedName>
</protein>
<gene>
    <name evidence="2" type="ORF">CK203_031707</name>
</gene>
<sequence>MQAVIGTQISGSEELHLGRMIGSAREADGLYYFDSVLESRQAQVVKSSFITCGIIHPIAKLNCRRRRRQSGVNGCLVKYKKHGNLESYKARLIAKGFTQTYRIDYKETFALMTEMNSISLAAKFELVVATIRYEEYWKAICGVSRRCQLRWCCNWRLERGGWMESSNSRGQRWQERRLGLLGGQAISSGGGATGGWMESSNSKGQQQQQRGDSTGEGRTEPKQRRFEARCFKTTSF</sequence>
<feature type="compositionally biased region" description="Polar residues" evidence="1">
    <location>
        <begin position="198"/>
        <end position="212"/>
    </location>
</feature>
<comment type="caution">
    <text evidence="2">The sequence shown here is derived from an EMBL/GenBank/DDBJ whole genome shotgun (WGS) entry which is preliminary data.</text>
</comment>
<organism evidence="2 3">
    <name type="scientific">Vitis vinifera</name>
    <name type="common">Grape</name>
    <dbReference type="NCBI Taxonomy" id="29760"/>
    <lineage>
        <taxon>Eukaryota</taxon>
        <taxon>Viridiplantae</taxon>
        <taxon>Streptophyta</taxon>
        <taxon>Embryophyta</taxon>
        <taxon>Tracheophyta</taxon>
        <taxon>Spermatophyta</taxon>
        <taxon>Magnoliopsida</taxon>
        <taxon>eudicotyledons</taxon>
        <taxon>Gunneridae</taxon>
        <taxon>Pentapetalae</taxon>
        <taxon>rosids</taxon>
        <taxon>Vitales</taxon>
        <taxon>Vitaceae</taxon>
        <taxon>Viteae</taxon>
        <taxon>Vitis</taxon>
    </lineage>
</organism>
<reference evidence="2 3" key="1">
    <citation type="journal article" date="2018" name="PLoS Genet.">
        <title>Population sequencing reveals clonal diversity and ancestral inbreeding in the grapevine cultivar Chardonnay.</title>
        <authorList>
            <person name="Roach M.J."/>
            <person name="Johnson D.L."/>
            <person name="Bohlmann J."/>
            <person name="van Vuuren H.J."/>
            <person name="Jones S.J."/>
            <person name="Pretorius I.S."/>
            <person name="Schmidt S.A."/>
            <person name="Borneman A.R."/>
        </authorList>
    </citation>
    <scope>NUCLEOTIDE SEQUENCE [LARGE SCALE GENOMIC DNA]</scope>
    <source>
        <strain evidence="3">cv. Chardonnay</strain>
        <tissue evidence="2">Leaf</tissue>
    </source>
</reference>
<accession>A0A438I3G1</accession>
<proteinExistence type="predicted"/>
<name>A0A438I3G1_VITVI</name>
<dbReference type="Proteomes" id="UP000288805">
    <property type="component" value="Unassembled WGS sequence"/>
</dbReference>